<dbReference type="PANTHER" id="PTHR10819:SF3">
    <property type="entry name" value="PHOSPHOTRIESTERASE-RELATED PROTEIN"/>
    <property type="match status" value="1"/>
</dbReference>
<comment type="caution">
    <text evidence="3">Lacks conserved residue(s) required for the propagation of feature annotation.</text>
</comment>
<evidence type="ECO:0000256" key="1">
    <source>
        <dbReference type="ARBA" id="ARBA00022723"/>
    </source>
</evidence>
<keyword evidence="5" id="KW-1185">Reference proteome</keyword>
<gene>
    <name evidence="4" type="ORF">JOF44_003085</name>
</gene>
<keyword evidence="2" id="KW-0378">Hydrolase</keyword>
<comment type="similarity">
    <text evidence="3">Belongs to the metallo-dependent hydrolases superfamily. Phosphotriesterase family.</text>
</comment>
<sequence length="352" mass="37571">MTTSEPTVQTVMGAVEASELGVILPHEHLFNDLRGCLVEPTYPFSRILPGHPVEPSLQWALKQDPYCSPDNVAPKAFAGVSAEATAFQGVGGGTIVDATGSAAIGRSPQDLVRLSRETGLHVVMSTGTYLETFEGERITTSCVDELAQHIAGELRDGVGTEQIRAGMIGEVGVSPDFTPGERTGLRAAALAQHDSPDVAMNIHMPGWQRRGEEVLEIAVGEMGADPSRISLAHSDPSGSDVDYQRRLLDRGVWLEFDMIGLDISFPGEGASPAIGDTADAVARLIQLGYGDRILLSHDLFLKQMWSSLGGSGFMLVPTAFLELLVARGVDRPRAEQLITTNPQRYLGGGDPS</sequence>
<dbReference type="PANTHER" id="PTHR10819">
    <property type="entry name" value="PHOSPHOTRIESTERASE-RELATED"/>
    <property type="match status" value="1"/>
</dbReference>
<dbReference type="InterPro" id="IPR001559">
    <property type="entry name" value="Phosphotriesterase"/>
</dbReference>
<evidence type="ECO:0000313" key="4">
    <source>
        <dbReference type="EMBL" id="MBP2410182.1"/>
    </source>
</evidence>
<keyword evidence="1" id="KW-0479">Metal-binding</keyword>
<name>A0ABS4YN04_9MICO</name>
<accession>A0ABS4YN04</accession>
<proteinExistence type="inferred from homology"/>
<dbReference type="PROSITE" id="PS51347">
    <property type="entry name" value="PHOSPHOTRIESTERASE_2"/>
    <property type="match status" value="1"/>
</dbReference>
<organism evidence="4 5">
    <name type="scientific">Brachybacterium fresconis</name>
    <dbReference type="NCBI Taxonomy" id="173363"/>
    <lineage>
        <taxon>Bacteria</taxon>
        <taxon>Bacillati</taxon>
        <taxon>Actinomycetota</taxon>
        <taxon>Actinomycetes</taxon>
        <taxon>Micrococcales</taxon>
        <taxon>Dermabacteraceae</taxon>
        <taxon>Brachybacterium</taxon>
    </lineage>
</organism>
<comment type="caution">
    <text evidence="4">The sequence shown here is derived from an EMBL/GenBank/DDBJ whole genome shotgun (WGS) entry which is preliminary data.</text>
</comment>
<dbReference type="EMBL" id="JAGIOC010000001">
    <property type="protein sequence ID" value="MBP2410182.1"/>
    <property type="molecule type" value="Genomic_DNA"/>
</dbReference>
<dbReference type="InterPro" id="IPR032466">
    <property type="entry name" value="Metal_Hydrolase"/>
</dbReference>
<evidence type="ECO:0000256" key="3">
    <source>
        <dbReference type="PROSITE-ProRule" id="PRU00679"/>
    </source>
</evidence>
<dbReference type="Pfam" id="PF02126">
    <property type="entry name" value="PTE"/>
    <property type="match status" value="1"/>
</dbReference>
<dbReference type="Proteomes" id="UP000698222">
    <property type="component" value="Unassembled WGS sequence"/>
</dbReference>
<dbReference type="Gene3D" id="3.20.20.140">
    <property type="entry name" value="Metal-dependent hydrolases"/>
    <property type="match status" value="1"/>
</dbReference>
<protein>
    <submittedName>
        <fullName evidence="4">Phosphotriesterase-related protein</fullName>
    </submittedName>
</protein>
<evidence type="ECO:0000256" key="2">
    <source>
        <dbReference type="ARBA" id="ARBA00022801"/>
    </source>
</evidence>
<dbReference type="SUPFAM" id="SSF51556">
    <property type="entry name" value="Metallo-dependent hydrolases"/>
    <property type="match status" value="1"/>
</dbReference>
<dbReference type="RefSeq" id="WP_209893408.1">
    <property type="nucleotide sequence ID" value="NZ_BAAAJV010000041.1"/>
</dbReference>
<reference evidence="4 5" key="1">
    <citation type="submission" date="2021-03" db="EMBL/GenBank/DDBJ databases">
        <title>Sequencing the genomes of 1000 actinobacteria strains.</title>
        <authorList>
            <person name="Klenk H.-P."/>
        </authorList>
    </citation>
    <scope>NUCLEOTIDE SEQUENCE [LARGE SCALE GENOMIC DNA]</scope>
    <source>
        <strain evidence="4 5">DSM 14564</strain>
    </source>
</reference>
<evidence type="ECO:0000313" key="5">
    <source>
        <dbReference type="Proteomes" id="UP000698222"/>
    </source>
</evidence>